<evidence type="ECO:0000313" key="3">
    <source>
        <dbReference type="Proteomes" id="UP000053831"/>
    </source>
</evidence>
<reference evidence="2 3" key="1">
    <citation type="submission" date="2015-07" db="EMBL/GenBank/DDBJ databases">
        <title>The genome of the fungus Escovopsis weberi, a specialized disease agent of ant agriculture.</title>
        <authorList>
            <person name="de Man T.J."/>
            <person name="Stajich J.E."/>
            <person name="Kubicek C.P."/>
            <person name="Chenthamara K."/>
            <person name="Atanasova L."/>
            <person name="Druzhinina I.S."/>
            <person name="Birnbaum S."/>
            <person name="Barribeau S.M."/>
            <person name="Teiling C."/>
            <person name="Suen G."/>
            <person name="Currie C."/>
            <person name="Gerardo N.M."/>
        </authorList>
    </citation>
    <scope>NUCLEOTIDE SEQUENCE [LARGE SCALE GENOMIC DNA]</scope>
</reference>
<dbReference type="OrthoDB" id="5591786at2759"/>
<feature type="region of interest" description="Disordered" evidence="1">
    <location>
        <begin position="204"/>
        <end position="223"/>
    </location>
</feature>
<accession>A0A0M8MZ72</accession>
<evidence type="ECO:0000313" key="2">
    <source>
        <dbReference type="EMBL" id="KOS16690.1"/>
    </source>
</evidence>
<dbReference type="AlphaFoldDB" id="A0A0M8MZ72"/>
<protein>
    <submittedName>
        <fullName evidence="2">Uncharacterized protein</fullName>
    </submittedName>
</protein>
<feature type="region of interest" description="Disordered" evidence="1">
    <location>
        <begin position="1"/>
        <end position="27"/>
    </location>
</feature>
<proteinExistence type="predicted"/>
<keyword evidence="3" id="KW-1185">Reference proteome</keyword>
<dbReference type="STRING" id="150374.A0A0M8MZ72"/>
<dbReference type="Proteomes" id="UP000053831">
    <property type="component" value="Unassembled WGS sequence"/>
</dbReference>
<comment type="caution">
    <text evidence="2">The sequence shown here is derived from an EMBL/GenBank/DDBJ whole genome shotgun (WGS) entry which is preliminary data.</text>
</comment>
<name>A0A0M8MZ72_ESCWE</name>
<sequence length="311" mass="35842">MKDQEKKTRKAKQKGSDVADGDPSYSEDVLGQVGKTVQAIEEAAFGYEHPEAWARHRMRREKKGKKEAWRLNMAFFPHSGRVQTIPFRSTAMLSQFLKRPLEFNENNAYPASQVAWERVGEMSKRYRYLRGYEKDVELLNLELQSGEYSLMCPDVLRMGTHEDRVTRAIFRATSRASMMAHVPELSLVVVGSPIGRVLLMTPTKLGEGAEPPPPPTTTRTGRREYPKHGLRMEWVLPFASDEEAHRPRGKMRPLHGMAIGPVQYDEERLCGREVNEAAMPRRYRLMLHYRDHSILTYELTRDTETGKICFF</sequence>
<dbReference type="EMBL" id="LGSR01000029">
    <property type="protein sequence ID" value="KOS16690.1"/>
    <property type="molecule type" value="Genomic_DNA"/>
</dbReference>
<gene>
    <name evidence="2" type="ORF">ESCO_004861</name>
</gene>
<organism evidence="2 3">
    <name type="scientific">Escovopsis weberi</name>
    <dbReference type="NCBI Taxonomy" id="150374"/>
    <lineage>
        <taxon>Eukaryota</taxon>
        <taxon>Fungi</taxon>
        <taxon>Dikarya</taxon>
        <taxon>Ascomycota</taxon>
        <taxon>Pezizomycotina</taxon>
        <taxon>Sordariomycetes</taxon>
        <taxon>Hypocreomycetidae</taxon>
        <taxon>Hypocreales</taxon>
        <taxon>Hypocreaceae</taxon>
        <taxon>Escovopsis</taxon>
    </lineage>
</organism>
<evidence type="ECO:0000256" key="1">
    <source>
        <dbReference type="SAM" id="MobiDB-lite"/>
    </source>
</evidence>